<gene>
    <name evidence="1" type="ORF">HZI73_02775</name>
</gene>
<dbReference type="RefSeq" id="WP_212696736.1">
    <property type="nucleotide sequence ID" value="NZ_CP058649.1"/>
</dbReference>
<keyword evidence="2" id="KW-1185">Reference proteome</keyword>
<accession>A0A8J8MGY5</accession>
<dbReference type="KEGG" id="vpy:HZI73_02775"/>
<sequence>MQQDSSILYDDKEIIEVLQDYYKNIIKQEASEDQERDKAFHIILRYCHKQYKNHLISSLEQNFYDHFILTFMPRYSLTLTEKEMRVLIKEMGRFLEFINTYHGMDLYHQYRKSMTSNLDEALRIFYITRNIQKHTESPVLCLNPMIIDMKCYKQKKSHNQISKREVFEQGLFEIIDKIGGVVILRHLKSPSGSSYIKIKVENSLATHMRGKDVLNMRIKKRFFYSTWDIIHLKDYYSYKAYDHIKTCF</sequence>
<dbReference type="EMBL" id="CP058649">
    <property type="protein sequence ID" value="QUI21271.1"/>
    <property type="molecule type" value="Genomic_DNA"/>
</dbReference>
<dbReference type="Proteomes" id="UP000683246">
    <property type="component" value="Chromosome"/>
</dbReference>
<dbReference type="AlphaFoldDB" id="A0A8J8MGY5"/>
<proteinExistence type="predicted"/>
<evidence type="ECO:0000313" key="1">
    <source>
        <dbReference type="EMBL" id="QUI21271.1"/>
    </source>
</evidence>
<reference evidence="1" key="1">
    <citation type="submission" date="2020-07" db="EMBL/GenBank/DDBJ databases">
        <title>Vallitalea pronyensis genome.</title>
        <authorList>
            <person name="Postec A."/>
        </authorList>
    </citation>
    <scope>NUCLEOTIDE SEQUENCE</scope>
    <source>
        <strain evidence="1">FatNI3</strain>
    </source>
</reference>
<name>A0A8J8MGY5_9FIRM</name>
<protein>
    <submittedName>
        <fullName evidence="1">Uncharacterized protein</fullName>
    </submittedName>
</protein>
<organism evidence="1 2">
    <name type="scientific">Vallitalea pronyensis</name>
    <dbReference type="NCBI Taxonomy" id="1348613"/>
    <lineage>
        <taxon>Bacteria</taxon>
        <taxon>Bacillati</taxon>
        <taxon>Bacillota</taxon>
        <taxon>Clostridia</taxon>
        <taxon>Lachnospirales</taxon>
        <taxon>Vallitaleaceae</taxon>
        <taxon>Vallitalea</taxon>
    </lineage>
</organism>
<evidence type="ECO:0000313" key="2">
    <source>
        <dbReference type="Proteomes" id="UP000683246"/>
    </source>
</evidence>